<protein>
    <recommendedName>
        <fullName evidence="6">Clathrin/coatomer adaptor adaptin-like N-terminal domain-containing protein</fullName>
    </recommendedName>
</protein>
<evidence type="ECO:0000313" key="8">
    <source>
        <dbReference type="Proteomes" id="UP000054217"/>
    </source>
</evidence>
<dbReference type="Proteomes" id="UP000054217">
    <property type="component" value="Unassembled WGS sequence"/>
</dbReference>
<dbReference type="HOGENOM" id="CLU_016899_0_0_1"/>
<proteinExistence type="predicted"/>
<dbReference type="InParanoid" id="A0A0C3P8V9"/>
<dbReference type="InterPro" id="IPR050840">
    <property type="entry name" value="Adaptor_Complx_Large_Subunit"/>
</dbReference>
<dbReference type="GO" id="GO:0006886">
    <property type="term" value="P:intracellular protein transport"/>
    <property type="evidence" value="ECO:0007669"/>
    <property type="project" value="InterPro"/>
</dbReference>
<gene>
    <name evidence="7" type="ORF">M404DRAFT_995905</name>
</gene>
<feature type="compositionally biased region" description="Polar residues" evidence="5">
    <location>
        <begin position="644"/>
        <end position="653"/>
    </location>
</feature>
<feature type="domain" description="Clathrin/coatomer adaptor adaptin-like N-terminal" evidence="6">
    <location>
        <begin position="37"/>
        <end position="572"/>
    </location>
</feature>
<dbReference type="InterPro" id="IPR002553">
    <property type="entry name" value="Clathrin/coatomer_adapt-like_N"/>
</dbReference>
<feature type="region of interest" description="Disordered" evidence="5">
    <location>
        <begin position="641"/>
        <end position="688"/>
    </location>
</feature>
<name>A0A0C3P8V9_PISTI</name>
<keyword evidence="4" id="KW-0472">Membrane</keyword>
<evidence type="ECO:0000256" key="3">
    <source>
        <dbReference type="ARBA" id="ARBA00022927"/>
    </source>
</evidence>
<dbReference type="STRING" id="870435.A0A0C3P8V9"/>
<dbReference type="AlphaFoldDB" id="A0A0C3P8V9"/>
<dbReference type="GO" id="GO:0016192">
    <property type="term" value="P:vesicle-mediated transport"/>
    <property type="evidence" value="ECO:0007669"/>
    <property type="project" value="InterPro"/>
</dbReference>
<reference evidence="8" key="2">
    <citation type="submission" date="2015-01" db="EMBL/GenBank/DDBJ databases">
        <title>Evolutionary Origins and Diversification of the Mycorrhizal Mutualists.</title>
        <authorList>
            <consortium name="DOE Joint Genome Institute"/>
            <consortium name="Mycorrhizal Genomics Consortium"/>
            <person name="Kohler A."/>
            <person name="Kuo A."/>
            <person name="Nagy L.G."/>
            <person name="Floudas D."/>
            <person name="Copeland A."/>
            <person name="Barry K.W."/>
            <person name="Cichocki N."/>
            <person name="Veneault-Fourrey C."/>
            <person name="LaButti K."/>
            <person name="Lindquist E.A."/>
            <person name="Lipzen A."/>
            <person name="Lundell T."/>
            <person name="Morin E."/>
            <person name="Murat C."/>
            <person name="Riley R."/>
            <person name="Ohm R."/>
            <person name="Sun H."/>
            <person name="Tunlid A."/>
            <person name="Henrissat B."/>
            <person name="Grigoriev I.V."/>
            <person name="Hibbett D.S."/>
            <person name="Martin F."/>
        </authorList>
    </citation>
    <scope>NUCLEOTIDE SEQUENCE [LARGE SCALE GENOMIC DNA]</scope>
    <source>
        <strain evidence="8">Marx 270</strain>
    </source>
</reference>
<dbReference type="GO" id="GO:0030117">
    <property type="term" value="C:membrane coat"/>
    <property type="evidence" value="ECO:0007669"/>
    <property type="project" value="InterPro"/>
</dbReference>
<dbReference type="PANTHER" id="PTHR22780">
    <property type="entry name" value="ADAPTIN, ALPHA/GAMMA/EPSILON"/>
    <property type="match status" value="1"/>
</dbReference>
<feature type="compositionally biased region" description="Low complexity" evidence="5">
    <location>
        <begin position="609"/>
        <end position="619"/>
    </location>
</feature>
<dbReference type="EMBL" id="KN831953">
    <property type="protein sequence ID" value="KIO09920.1"/>
    <property type="molecule type" value="Genomic_DNA"/>
</dbReference>
<dbReference type="Gene3D" id="1.25.10.10">
    <property type="entry name" value="Leucine-rich Repeat Variant"/>
    <property type="match status" value="1"/>
</dbReference>
<accession>A0A0C3P8V9</accession>
<keyword evidence="3" id="KW-0653">Protein transport</keyword>
<evidence type="ECO:0000256" key="4">
    <source>
        <dbReference type="ARBA" id="ARBA00023136"/>
    </source>
</evidence>
<keyword evidence="2" id="KW-0813">Transport</keyword>
<evidence type="ECO:0000256" key="1">
    <source>
        <dbReference type="ARBA" id="ARBA00004308"/>
    </source>
</evidence>
<sequence>MDVSFASSGAMSRAHYSLVRRVETATSVQAADRVILDEINTIQSTLEQPHLSIKVCKESLILLLYCAMALSAASPGDLSFAFHHAVNLAELGESILDKRIGYTFCLQMMPPNHELHLMLVNTLRNDLESTSIGRICLAMDILMQIRNEDAAPAVQSRLRFFLRDKNDSVRRRAHMVYYALFHQDPDHVKRLEELLTHAGDPDIIPSNLMVASKLRSESMTRLLNSHLHNAWLNPKHSVYAILRALREGGMNLDSRNVPLIFDVVRHASLPPTQALLDAFALLSTIPSDVITEYQAKLSYSPAAGIRHLLKSSNANEQYIFISCLSFLDPSSWAGDRPGNPAVFDEWEVQEIIKLLNSHDNLIRKATLKVLYSVNPSIVATCYSQLTQSVRPELSVAAKGDCVLRLFDVMEIQCQEDSEQYAKLFKELFAIVEGDVQGRIETLPVLEGCVDRVLNRVRDADTISRVSLVTALVIPLIEPEIRVGPTLMVVICALVCEHCAKLPISPVEILRGMAKRLVFFSPSVQDVCLLSMLRLSAECNEVPEEVIRAVQELSRSSGRYIRNRCEQLLSFARRRHILTDIISRAPSSSLPDFLSSLTKYQHSSADRSSPRQPSSESPGSLEVHHPLSVVSLNKLRYEAYPTPQPVSSLKNLSGQRPDETSLRGPGNVGKGVSKEGSTTMPPAEPENTVTPGELTLAVAEHWLESDQAAQVREDSKTVALDDLASRVDLIALDSPFIADHVDTRPEPDFEERWNSMQNSNLRGWCEASTDTILEVLRTLQLYMRVIAIDQPPFEGEVKVLVHAAPADKYAALRLRDRNDEGCLWRLRCDDLALRMTIKRLLEGM</sequence>
<dbReference type="OrthoDB" id="29308at2759"/>
<evidence type="ECO:0000256" key="2">
    <source>
        <dbReference type="ARBA" id="ARBA00022448"/>
    </source>
</evidence>
<dbReference type="Pfam" id="PF01602">
    <property type="entry name" value="Adaptin_N"/>
    <property type="match status" value="1"/>
</dbReference>
<keyword evidence="8" id="KW-1185">Reference proteome</keyword>
<dbReference type="SUPFAM" id="SSF48371">
    <property type="entry name" value="ARM repeat"/>
    <property type="match status" value="1"/>
</dbReference>
<comment type="subcellular location">
    <subcellularLocation>
        <location evidence="1">Endomembrane system</location>
    </subcellularLocation>
</comment>
<dbReference type="InterPro" id="IPR016024">
    <property type="entry name" value="ARM-type_fold"/>
</dbReference>
<evidence type="ECO:0000259" key="6">
    <source>
        <dbReference type="Pfam" id="PF01602"/>
    </source>
</evidence>
<evidence type="ECO:0000313" key="7">
    <source>
        <dbReference type="EMBL" id="KIO09920.1"/>
    </source>
</evidence>
<feature type="region of interest" description="Disordered" evidence="5">
    <location>
        <begin position="600"/>
        <end position="624"/>
    </location>
</feature>
<evidence type="ECO:0000256" key="5">
    <source>
        <dbReference type="SAM" id="MobiDB-lite"/>
    </source>
</evidence>
<reference evidence="7 8" key="1">
    <citation type="submission" date="2014-04" db="EMBL/GenBank/DDBJ databases">
        <authorList>
            <consortium name="DOE Joint Genome Institute"/>
            <person name="Kuo A."/>
            <person name="Kohler A."/>
            <person name="Costa M.D."/>
            <person name="Nagy L.G."/>
            <person name="Floudas D."/>
            <person name="Copeland A."/>
            <person name="Barry K.W."/>
            <person name="Cichocki N."/>
            <person name="Veneault-Fourrey C."/>
            <person name="LaButti K."/>
            <person name="Lindquist E.A."/>
            <person name="Lipzen A."/>
            <person name="Lundell T."/>
            <person name="Morin E."/>
            <person name="Murat C."/>
            <person name="Sun H."/>
            <person name="Tunlid A."/>
            <person name="Henrissat B."/>
            <person name="Grigoriev I.V."/>
            <person name="Hibbett D.S."/>
            <person name="Martin F."/>
            <person name="Nordberg H.P."/>
            <person name="Cantor M.N."/>
            <person name="Hua S.X."/>
        </authorList>
    </citation>
    <scope>NUCLEOTIDE SEQUENCE [LARGE SCALE GENOMIC DNA]</scope>
    <source>
        <strain evidence="7 8">Marx 270</strain>
    </source>
</reference>
<dbReference type="InterPro" id="IPR011989">
    <property type="entry name" value="ARM-like"/>
</dbReference>
<organism evidence="7 8">
    <name type="scientific">Pisolithus tinctorius Marx 270</name>
    <dbReference type="NCBI Taxonomy" id="870435"/>
    <lineage>
        <taxon>Eukaryota</taxon>
        <taxon>Fungi</taxon>
        <taxon>Dikarya</taxon>
        <taxon>Basidiomycota</taxon>
        <taxon>Agaricomycotina</taxon>
        <taxon>Agaricomycetes</taxon>
        <taxon>Agaricomycetidae</taxon>
        <taxon>Boletales</taxon>
        <taxon>Sclerodermatineae</taxon>
        <taxon>Pisolithaceae</taxon>
        <taxon>Pisolithus</taxon>
    </lineage>
</organism>
<dbReference type="GO" id="GO:0012505">
    <property type="term" value="C:endomembrane system"/>
    <property type="evidence" value="ECO:0007669"/>
    <property type="project" value="UniProtKB-SubCell"/>
</dbReference>